<accession>A0A8H3ZLZ4</accession>
<feature type="region of interest" description="Disordered" evidence="2">
    <location>
        <begin position="1"/>
        <end position="52"/>
    </location>
</feature>
<dbReference type="EMBL" id="WOWK01000045">
    <property type="protein sequence ID" value="KAF0324248.1"/>
    <property type="molecule type" value="Genomic_DNA"/>
</dbReference>
<evidence type="ECO:0000313" key="3">
    <source>
        <dbReference type="EMBL" id="KAF0324248.1"/>
    </source>
</evidence>
<organism evidence="3 4">
    <name type="scientific">Colletotrichum asianum</name>
    <dbReference type="NCBI Taxonomy" id="702518"/>
    <lineage>
        <taxon>Eukaryota</taxon>
        <taxon>Fungi</taxon>
        <taxon>Dikarya</taxon>
        <taxon>Ascomycota</taxon>
        <taxon>Pezizomycotina</taxon>
        <taxon>Sordariomycetes</taxon>
        <taxon>Hypocreomycetidae</taxon>
        <taxon>Glomerellales</taxon>
        <taxon>Glomerellaceae</taxon>
        <taxon>Colletotrichum</taxon>
        <taxon>Colletotrichum gloeosporioides species complex</taxon>
    </lineage>
</organism>
<feature type="compositionally biased region" description="Basic residues" evidence="2">
    <location>
        <begin position="15"/>
        <end position="42"/>
    </location>
</feature>
<dbReference type="AlphaFoldDB" id="A0A8H3ZLZ4"/>
<dbReference type="Pfam" id="PF11951">
    <property type="entry name" value="Fungal_trans_2"/>
    <property type="match status" value="1"/>
</dbReference>
<name>A0A8H3ZLZ4_9PEZI</name>
<gene>
    <name evidence="3" type="ORF">GQ607_008422</name>
</gene>
<evidence type="ECO:0000256" key="2">
    <source>
        <dbReference type="SAM" id="MobiDB-lite"/>
    </source>
</evidence>
<keyword evidence="1" id="KW-0539">Nucleus</keyword>
<dbReference type="Proteomes" id="UP000434172">
    <property type="component" value="Unassembled WGS sequence"/>
</dbReference>
<keyword evidence="4" id="KW-1185">Reference proteome</keyword>
<comment type="caution">
    <text evidence="3">The sequence shown here is derived from an EMBL/GenBank/DDBJ whole genome shotgun (WGS) entry which is preliminary data.</text>
</comment>
<dbReference type="PANTHER" id="PTHR37540:SF9">
    <property type="entry name" value="ZN(2)-C6 FUNGAL-TYPE DOMAIN-CONTAINING PROTEIN"/>
    <property type="match status" value="1"/>
</dbReference>
<dbReference type="PANTHER" id="PTHR37540">
    <property type="entry name" value="TRANSCRIPTION FACTOR (ACR-2), PUTATIVE-RELATED-RELATED"/>
    <property type="match status" value="1"/>
</dbReference>
<dbReference type="InterPro" id="IPR021858">
    <property type="entry name" value="Fun_TF"/>
</dbReference>
<protein>
    <submittedName>
        <fullName evidence="3">Uncharacterized protein</fullName>
    </submittedName>
</protein>
<reference evidence="3 4" key="1">
    <citation type="submission" date="2019-12" db="EMBL/GenBank/DDBJ databases">
        <title>A genome sequence resource for the geographically widespread anthracnose pathogen Colletotrichum asianum.</title>
        <authorList>
            <person name="Meng Y."/>
        </authorList>
    </citation>
    <scope>NUCLEOTIDE SEQUENCE [LARGE SCALE GENOMIC DNA]</scope>
    <source>
        <strain evidence="3 4">ICMP 18580</strain>
    </source>
</reference>
<evidence type="ECO:0000256" key="1">
    <source>
        <dbReference type="ARBA" id="ARBA00023242"/>
    </source>
</evidence>
<feature type="compositionally biased region" description="Polar residues" evidence="2">
    <location>
        <begin position="43"/>
        <end position="52"/>
    </location>
</feature>
<evidence type="ECO:0000313" key="4">
    <source>
        <dbReference type="Proteomes" id="UP000434172"/>
    </source>
</evidence>
<dbReference type="OrthoDB" id="4851498at2759"/>
<proteinExistence type="predicted"/>
<sequence>MQFHFVEAGNDTRSSRKAARSHVMKGKHAGRTLSTRVRKSVHGTKQPQRSTVEPTGVIGSLRRMVGNDISNFSPGAELLPHTRLLLHQFFSVVGDAIYPPEICHAPDPLKSAWLQYIINDKAFFHVSLATVATCLDFFQRSEKDSEQAILHTNQAFNMINERLSGAEALSDTTIGLACMFSVQESVRGDLEKYNVHLRGLYQMIELRGGIHVFEDNLEVLQKIYRTDVQYALHTNSWPRYPYIEIPKHVMEELAITQGLVPRTISDIFQGTSTAVCQLVSDVERSCFMFNEICEKRRPTLAAPDFQGTLVSLCHRLVRIRLAEITTFSTVQRACLSGLACYISSLMLQFGRQRHLRCDLLRHELRSVIQEPLGEVACSSRVRLWLLMLGSISVFELEDDSWLLPLLNLEIETMGLQDWMQIEVQMRKFPWIGSFHCHQGKAMWSKLQNISTTSSLED</sequence>